<dbReference type="CDD" id="cd06445">
    <property type="entry name" value="ATase"/>
    <property type="match status" value="1"/>
</dbReference>
<dbReference type="InterPro" id="IPR009057">
    <property type="entry name" value="Homeodomain-like_sf"/>
</dbReference>
<dbReference type="Proteomes" id="UP001500101">
    <property type="component" value="Unassembled WGS sequence"/>
</dbReference>
<protein>
    <submittedName>
        <fullName evidence="10">Methylated-DNA--[protein]-cysteine S-methyltransferase</fullName>
    </submittedName>
</protein>
<dbReference type="Pfam" id="PF02870">
    <property type="entry name" value="Methyltransf_1N"/>
    <property type="match status" value="1"/>
</dbReference>
<dbReference type="PANTHER" id="PTHR10815:SF13">
    <property type="entry name" value="METHYLATED-DNA--PROTEIN-CYSTEINE METHYLTRANSFERASE"/>
    <property type="match status" value="1"/>
</dbReference>
<evidence type="ECO:0000256" key="8">
    <source>
        <dbReference type="ARBA" id="ARBA00049348"/>
    </source>
</evidence>
<dbReference type="InterPro" id="IPR008332">
    <property type="entry name" value="MethylG_MeTrfase_N"/>
</dbReference>
<dbReference type="Gene3D" id="1.10.10.60">
    <property type="entry name" value="Homeodomain-like"/>
    <property type="match status" value="1"/>
</dbReference>
<evidence type="ECO:0000256" key="5">
    <source>
        <dbReference type="ARBA" id="ARBA00023015"/>
    </source>
</evidence>
<dbReference type="Pfam" id="PF12833">
    <property type="entry name" value="HTH_18"/>
    <property type="match status" value="1"/>
</dbReference>
<evidence type="ECO:0000313" key="11">
    <source>
        <dbReference type="Proteomes" id="UP001500101"/>
    </source>
</evidence>
<dbReference type="EMBL" id="BAAAZI010000004">
    <property type="protein sequence ID" value="GAA4132164.1"/>
    <property type="molecule type" value="Genomic_DNA"/>
</dbReference>
<reference evidence="11" key="1">
    <citation type="journal article" date="2019" name="Int. J. Syst. Evol. Microbiol.">
        <title>The Global Catalogue of Microorganisms (GCM) 10K type strain sequencing project: providing services to taxonomists for standard genome sequencing and annotation.</title>
        <authorList>
            <consortium name="The Broad Institute Genomics Platform"/>
            <consortium name="The Broad Institute Genome Sequencing Center for Infectious Disease"/>
            <person name="Wu L."/>
            <person name="Ma J."/>
        </authorList>
    </citation>
    <scope>NUCLEOTIDE SEQUENCE [LARGE SCALE GENOMIC DNA]</scope>
    <source>
        <strain evidence="11">JCM 16704</strain>
    </source>
</reference>
<dbReference type="InterPro" id="IPR036217">
    <property type="entry name" value="MethylDNA_cys_MeTrfase_DNAb"/>
</dbReference>
<dbReference type="InterPro" id="IPR001497">
    <property type="entry name" value="MethylDNA_cys_MeTrfase_AS"/>
</dbReference>
<dbReference type="InterPro" id="IPR018060">
    <property type="entry name" value="HTH_AraC"/>
</dbReference>
<dbReference type="SMART" id="SM00342">
    <property type="entry name" value="HTH_ARAC"/>
    <property type="match status" value="1"/>
</dbReference>
<dbReference type="NCBIfam" id="TIGR00589">
    <property type="entry name" value="ogt"/>
    <property type="match status" value="1"/>
</dbReference>
<keyword evidence="7" id="KW-0234">DNA repair</keyword>
<dbReference type="Gene3D" id="1.10.10.10">
    <property type="entry name" value="Winged helix-like DNA-binding domain superfamily/Winged helix DNA-binding domain"/>
    <property type="match status" value="1"/>
</dbReference>
<dbReference type="InterPro" id="IPR036388">
    <property type="entry name" value="WH-like_DNA-bd_sf"/>
</dbReference>
<keyword evidence="2" id="KW-0489">Methyltransferase</keyword>
<evidence type="ECO:0000256" key="2">
    <source>
        <dbReference type="ARBA" id="ARBA00022603"/>
    </source>
</evidence>
<gene>
    <name evidence="10" type="ORF">GCM10022216_02970</name>
</gene>
<dbReference type="SUPFAM" id="SSF46689">
    <property type="entry name" value="Homeodomain-like"/>
    <property type="match status" value="1"/>
</dbReference>
<accession>A0ABP7Y7T1</accession>
<keyword evidence="4" id="KW-0227">DNA damage</keyword>
<evidence type="ECO:0000259" key="9">
    <source>
        <dbReference type="PROSITE" id="PS01124"/>
    </source>
</evidence>
<keyword evidence="11" id="KW-1185">Reference proteome</keyword>
<dbReference type="SUPFAM" id="SSF46767">
    <property type="entry name" value="Methylated DNA-protein cysteine methyltransferase, C-terminal domain"/>
    <property type="match status" value="1"/>
</dbReference>
<evidence type="ECO:0000256" key="4">
    <source>
        <dbReference type="ARBA" id="ARBA00022763"/>
    </source>
</evidence>
<evidence type="ECO:0000256" key="7">
    <source>
        <dbReference type="ARBA" id="ARBA00023204"/>
    </source>
</evidence>
<evidence type="ECO:0000256" key="3">
    <source>
        <dbReference type="ARBA" id="ARBA00022679"/>
    </source>
</evidence>
<evidence type="ECO:0000313" key="10">
    <source>
        <dbReference type="EMBL" id="GAA4132164.1"/>
    </source>
</evidence>
<dbReference type="PROSITE" id="PS00374">
    <property type="entry name" value="MGMT"/>
    <property type="match status" value="1"/>
</dbReference>
<comment type="caution">
    <text evidence="10">The sequence shown here is derived from an EMBL/GenBank/DDBJ whole genome shotgun (WGS) entry which is preliminary data.</text>
</comment>
<evidence type="ECO:0000256" key="1">
    <source>
        <dbReference type="ARBA" id="ARBA00001286"/>
    </source>
</evidence>
<name>A0ABP7Y7T1_9SPHI</name>
<comment type="catalytic activity">
    <reaction evidence="1">
        <text>a 4-O-methyl-thymidine in DNA + L-cysteinyl-[protein] = a thymidine in DNA + S-methyl-L-cysteinyl-[protein]</text>
        <dbReference type="Rhea" id="RHEA:53428"/>
        <dbReference type="Rhea" id="RHEA-COMP:10131"/>
        <dbReference type="Rhea" id="RHEA-COMP:10132"/>
        <dbReference type="Rhea" id="RHEA-COMP:13555"/>
        <dbReference type="Rhea" id="RHEA-COMP:13556"/>
        <dbReference type="ChEBI" id="CHEBI:29950"/>
        <dbReference type="ChEBI" id="CHEBI:82612"/>
        <dbReference type="ChEBI" id="CHEBI:137386"/>
        <dbReference type="ChEBI" id="CHEBI:137387"/>
        <dbReference type="EC" id="2.1.1.63"/>
    </reaction>
</comment>
<dbReference type="SUPFAM" id="SSF53155">
    <property type="entry name" value="Methylated DNA-protein cysteine methyltransferase domain"/>
    <property type="match status" value="1"/>
</dbReference>
<evidence type="ECO:0000256" key="6">
    <source>
        <dbReference type="ARBA" id="ARBA00023163"/>
    </source>
</evidence>
<dbReference type="PANTHER" id="PTHR10815">
    <property type="entry name" value="METHYLATED-DNA--PROTEIN-CYSTEINE METHYLTRANSFERASE"/>
    <property type="match status" value="1"/>
</dbReference>
<feature type="domain" description="HTH araC/xylS-type" evidence="9">
    <location>
        <begin position="41"/>
        <end position="139"/>
    </location>
</feature>
<organism evidence="10 11">
    <name type="scientific">Sphingobacterium kyonggiense</name>
    <dbReference type="NCBI Taxonomy" id="714075"/>
    <lineage>
        <taxon>Bacteria</taxon>
        <taxon>Pseudomonadati</taxon>
        <taxon>Bacteroidota</taxon>
        <taxon>Sphingobacteriia</taxon>
        <taxon>Sphingobacteriales</taxon>
        <taxon>Sphingobacteriaceae</taxon>
        <taxon>Sphingobacterium</taxon>
    </lineage>
</organism>
<dbReference type="Gene3D" id="3.30.160.70">
    <property type="entry name" value="Methylated DNA-protein cysteine methyltransferase domain"/>
    <property type="match status" value="1"/>
</dbReference>
<dbReference type="PROSITE" id="PS01124">
    <property type="entry name" value="HTH_ARAC_FAMILY_2"/>
    <property type="match status" value="1"/>
</dbReference>
<keyword evidence="6" id="KW-0804">Transcription</keyword>
<keyword evidence="5" id="KW-0805">Transcription regulation</keyword>
<sequence length="315" mass="36062">MGMPFFGEDKIQQETDFIFLEKDRNLGMEKTQQELNYERIASAITYLQDNFQKKPSLDELAEHVHLSPFHFHRLFTEWAGTSPKKFLQFLQLEYAKKLLREKEYNLFDTHVLTGVSSTSRLHDLFVHIEGMSPAEFKQAGEGLTLSYSYQSSPFGQCLLASTDKGLCYMAFIKDKEQGIADLQKRFKQAQLKEELTPIHTEAMRIFDQEDGSLANIKLHLKGTAFQLKVWQALLQIPTGEVRTYQAIAEQIDKPTASRAVGTAIGQNPIAFLIPCHRVIQRSGHTGGYHWEPIRKTLMLGWEQAHTTNSNDHETI</sequence>
<proteinExistence type="predicted"/>
<dbReference type="InterPro" id="IPR036631">
    <property type="entry name" value="MGMT_N_sf"/>
</dbReference>
<keyword evidence="3" id="KW-0808">Transferase</keyword>
<dbReference type="Pfam" id="PF01035">
    <property type="entry name" value="DNA_binding_1"/>
    <property type="match status" value="1"/>
</dbReference>
<dbReference type="InterPro" id="IPR014048">
    <property type="entry name" value="MethylDNA_cys_MeTrfase_DNA-bd"/>
</dbReference>
<comment type="catalytic activity">
    <reaction evidence="8">
        <text>a 6-O-methyl-2'-deoxyguanosine in DNA + L-cysteinyl-[protein] = S-methyl-L-cysteinyl-[protein] + a 2'-deoxyguanosine in DNA</text>
        <dbReference type="Rhea" id="RHEA:24000"/>
        <dbReference type="Rhea" id="RHEA-COMP:10131"/>
        <dbReference type="Rhea" id="RHEA-COMP:10132"/>
        <dbReference type="Rhea" id="RHEA-COMP:11367"/>
        <dbReference type="Rhea" id="RHEA-COMP:11368"/>
        <dbReference type="ChEBI" id="CHEBI:29950"/>
        <dbReference type="ChEBI" id="CHEBI:82612"/>
        <dbReference type="ChEBI" id="CHEBI:85445"/>
        <dbReference type="ChEBI" id="CHEBI:85448"/>
        <dbReference type="EC" id="2.1.1.63"/>
    </reaction>
</comment>